<organism evidence="3 4">
    <name type="scientific">Popillia japonica</name>
    <name type="common">Japanese beetle</name>
    <dbReference type="NCBI Taxonomy" id="7064"/>
    <lineage>
        <taxon>Eukaryota</taxon>
        <taxon>Metazoa</taxon>
        <taxon>Ecdysozoa</taxon>
        <taxon>Arthropoda</taxon>
        <taxon>Hexapoda</taxon>
        <taxon>Insecta</taxon>
        <taxon>Pterygota</taxon>
        <taxon>Neoptera</taxon>
        <taxon>Endopterygota</taxon>
        <taxon>Coleoptera</taxon>
        <taxon>Polyphaga</taxon>
        <taxon>Scarabaeiformia</taxon>
        <taxon>Scarabaeidae</taxon>
        <taxon>Rutelinae</taxon>
        <taxon>Popillia</taxon>
    </lineage>
</organism>
<dbReference type="PANTHER" id="PTHR37161">
    <property type="entry name" value="HDC10475"/>
    <property type="match status" value="1"/>
</dbReference>
<protein>
    <submittedName>
        <fullName evidence="3">Uncharacterized protein</fullName>
    </submittedName>
</protein>
<dbReference type="Pfam" id="PF05335">
    <property type="entry name" value="DUF745"/>
    <property type="match status" value="1"/>
</dbReference>
<dbReference type="Proteomes" id="UP001458880">
    <property type="component" value="Unassembled WGS sequence"/>
</dbReference>
<dbReference type="AlphaFoldDB" id="A0AAW1KH89"/>
<sequence length="243" mass="27395">MHKTITVVAICLFLLSLVILLTFPRVMSEEMKEIKQEETQLKDDRNITVIITEIKPMASELIANLTTNITEAEKTESDVKEKETNIVEIAVTTPKTAETKINLDQIKQEIKLAQEDLAAKQERLKELEKKANSAQELSQKAQDHLKALINVLNGLQGSLIQSNKAAFETDWQLQLQTAMYNEAKRKYAKLTRELEMTKGDYEKTKSAAENAMMSAKIAQKNSDDMAAKLANLAINNNNFARKI</sequence>
<dbReference type="InterPro" id="IPR007999">
    <property type="entry name" value="DUF745"/>
</dbReference>
<proteinExistence type="predicted"/>
<gene>
    <name evidence="3" type="ORF">QE152_g22929</name>
</gene>
<keyword evidence="1" id="KW-0175">Coiled coil</keyword>
<feature type="coiled-coil region" evidence="1">
    <location>
        <begin position="62"/>
        <end position="144"/>
    </location>
</feature>
<accession>A0AAW1KH89</accession>
<evidence type="ECO:0000256" key="1">
    <source>
        <dbReference type="SAM" id="Coils"/>
    </source>
</evidence>
<keyword evidence="2" id="KW-0732">Signal</keyword>
<name>A0AAW1KH89_POPJA</name>
<keyword evidence="4" id="KW-1185">Reference proteome</keyword>
<evidence type="ECO:0000313" key="3">
    <source>
        <dbReference type="EMBL" id="KAK9718961.1"/>
    </source>
</evidence>
<reference evidence="3 4" key="1">
    <citation type="journal article" date="2024" name="BMC Genomics">
        <title>De novo assembly and annotation of Popillia japonica's genome with initial clues to its potential as an invasive pest.</title>
        <authorList>
            <person name="Cucini C."/>
            <person name="Boschi S."/>
            <person name="Funari R."/>
            <person name="Cardaioli E."/>
            <person name="Iannotti N."/>
            <person name="Marturano G."/>
            <person name="Paoli F."/>
            <person name="Bruttini M."/>
            <person name="Carapelli A."/>
            <person name="Frati F."/>
            <person name="Nardi F."/>
        </authorList>
    </citation>
    <scope>NUCLEOTIDE SEQUENCE [LARGE SCALE GENOMIC DNA]</scope>
    <source>
        <strain evidence="3">DMR45628</strain>
    </source>
</reference>
<dbReference type="EMBL" id="JASPKY010000224">
    <property type="protein sequence ID" value="KAK9718961.1"/>
    <property type="molecule type" value="Genomic_DNA"/>
</dbReference>
<feature type="chain" id="PRO_5043575978" evidence="2">
    <location>
        <begin position="29"/>
        <end position="243"/>
    </location>
</feature>
<comment type="caution">
    <text evidence="3">The sequence shown here is derived from an EMBL/GenBank/DDBJ whole genome shotgun (WGS) entry which is preliminary data.</text>
</comment>
<dbReference type="SUPFAM" id="SSF57997">
    <property type="entry name" value="Tropomyosin"/>
    <property type="match status" value="1"/>
</dbReference>
<feature type="signal peptide" evidence="2">
    <location>
        <begin position="1"/>
        <end position="28"/>
    </location>
</feature>
<feature type="coiled-coil region" evidence="1">
    <location>
        <begin position="173"/>
        <end position="200"/>
    </location>
</feature>
<dbReference type="PANTHER" id="PTHR37161:SF3">
    <property type="entry name" value="HDC10475"/>
    <property type="match status" value="1"/>
</dbReference>
<evidence type="ECO:0000256" key="2">
    <source>
        <dbReference type="SAM" id="SignalP"/>
    </source>
</evidence>
<evidence type="ECO:0000313" key="4">
    <source>
        <dbReference type="Proteomes" id="UP001458880"/>
    </source>
</evidence>